<feature type="region of interest" description="Disordered" evidence="1">
    <location>
        <begin position="152"/>
        <end position="178"/>
    </location>
</feature>
<name>A0A246BV08_9DEIO</name>
<accession>A0A246BV08</accession>
<dbReference type="Proteomes" id="UP000197208">
    <property type="component" value="Unassembled WGS sequence"/>
</dbReference>
<keyword evidence="2" id="KW-1133">Transmembrane helix</keyword>
<dbReference type="SMR" id="A0A246BV08"/>
<feature type="region of interest" description="Disordered" evidence="1">
    <location>
        <begin position="1459"/>
        <end position="1480"/>
    </location>
</feature>
<evidence type="ECO:0000313" key="5">
    <source>
        <dbReference type="Proteomes" id="UP000197208"/>
    </source>
</evidence>
<evidence type="ECO:0000259" key="3">
    <source>
        <dbReference type="Pfam" id="PF10145"/>
    </source>
</evidence>
<dbReference type="Pfam" id="PF10145">
    <property type="entry name" value="PhageMin_Tail"/>
    <property type="match status" value="1"/>
</dbReference>
<dbReference type="PANTHER" id="PTHR34491:SF156">
    <property type="entry name" value="KINESIN MOTOR DOMAIN-CONTAINING PROTEIN"/>
    <property type="match status" value="1"/>
</dbReference>
<dbReference type="PANTHER" id="PTHR34491">
    <property type="entry name" value="A-TYPE INCLUSION PROTEIN, PUTATIVE-RELATED"/>
    <property type="match status" value="1"/>
</dbReference>
<comment type="caution">
    <text evidence="4">The sequence shown here is derived from an EMBL/GenBank/DDBJ whole genome shotgun (WGS) entry which is preliminary data.</text>
</comment>
<evidence type="ECO:0000313" key="4">
    <source>
        <dbReference type="EMBL" id="OWL98982.1"/>
    </source>
</evidence>
<dbReference type="NCBIfam" id="TIGR01760">
    <property type="entry name" value="tape_meas_TP901"/>
    <property type="match status" value="1"/>
</dbReference>
<keyword evidence="2" id="KW-0472">Membrane</keyword>
<proteinExistence type="predicted"/>
<feature type="domain" description="Phage tail tape measure protein" evidence="3">
    <location>
        <begin position="440"/>
        <end position="617"/>
    </location>
</feature>
<feature type="transmembrane region" description="Helical" evidence="2">
    <location>
        <begin position="344"/>
        <end position="365"/>
    </location>
</feature>
<evidence type="ECO:0000256" key="2">
    <source>
        <dbReference type="SAM" id="Phobius"/>
    </source>
</evidence>
<protein>
    <submittedName>
        <fullName evidence="4">Phage tail tape measure protein</fullName>
    </submittedName>
</protein>
<dbReference type="InterPro" id="IPR010090">
    <property type="entry name" value="Phage_tape_meas"/>
</dbReference>
<keyword evidence="5" id="KW-1185">Reference proteome</keyword>
<dbReference type="EMBL" id="NHMK01000003">
    <property type="protein sequence ID" value="OWL98982.1"/>
    <property type="molecule type" value="Genomic_DNA"/>
</dbReference>
<gene>
    <name evidence="4" type="ORF">CBQ26_00550</name>
</gene>
<feature type="compositionally biased region" description="Basic and acidic residues" evidence="1">
    <location>
        <begin position="1146"/>
        <end position="1169"/>
    </location>
</feature>
<keyword evidence="2" id="KW-0812">Transmembrane</keyword>
<reference evidence="4 5" key="1">
    <citation type="submission" date="2017-05" db="EMBL/GenBank/DDBJ databases">
        <title>De novo genome assembly of Deniococcus indicus strain DR1.</title>
        <authorList>
            <person name="Chauhan D."/>
            <person name="Yennamalli R.M."/>
            <person name="Priyadarshini R."/>
        </authorList>
    </citation>
    <scope>NUCLEOTIDE SEQUENCE [LARGE SCALE GENOMIC DNA]</scope>
    <source>
        <strain evidence="4 5">DR1</strain>
    </source>
</reference>
<sequence>MHHRGGGLHLTAATRTVTYTLAARSTGVAGLERFQRSLTDLLRVQDQIKRNGDVLGNLRDKTATVRLRFDTAALDQELRRLSSRTVNLKVKVADQAQVQNDVNTLRALLGSIGTNTQYVVTVNTTALSALNSDIHTNILALQSLISQLRALGAGPRPGPGPTPPGGGGAGGSGGLNPATRADLAELERLNNLWTRGQINAADYARELTAVQTRLQAAAAAAGVGTREFAQADAGITRITRSLRSINTDTLQRIRTDAGAMRAAFDQATAGVDRNSAAFNAAQATYSAASATIIARLQAIRSSSELTVQQLGQVNRELQRLAREANTINGNINHAGLSGGVVNSFSALGGQFGMIVAQGAAMVAMFRSIQATAGPAALAMAGVGAAGLMAGGALVALGATGMGEIKKLQQGLNILQANGVKDLGAIEDSVKSLQEKLGLVGESFSRGDLVNSLADTIKAGVDADSALTLMASSSRLAAAEQIGLNDASGLLLKNIRQYSKDIGEAARVGDMLAKSGNLAAGTANDLSIGLGIVGGTGYQAKIEMYDLLGMLVELDNKGMSAADVGANGLRAALSALADITLKGQGVLKGLGIDIDDAAGKARPAGDIMIDLGVKMRGMGIVVDKTTGTLSGNGEALRTVSSLMDNRAAAAVINLTGDWKKYGAQVQDSNGYLIEYSETMQQGVAPAMNRVKNAFAEAGGEFVKTFADPLASFLTNTMTPLLKDLGTLFEKLQQMKETGTVKLSVLFTPGDNATGNILSLLGMPIAGGMAIGQQMNVSALQQSLQRGGLIETPNTPGGALAQRKDIERNYAEWLKLALENDARFQAGIKNPTGPLAPATGTPIATGTLEGLRSDIVGQALLGKTGNNVADTVAGWCARWVKLTLQKADPAASKEIEKLFGGASADVVKNKAIASGVLNRDMSKLKPGDVVIYDDNHIGIYVGKQNGVDMVRGNNQWGVQNGRGVVSTEKMSSLGTVAGFVSVPQVLGTEKAPAGVPPPAAAYAGLTAAQIAQAQALNAAIDKAQKALNADPKNVALIKALDSAKEKAKDWGEKSDTNARALTAVNAAQSTLKKTSEDYIVTQADLNRHGAQALRLLKDQEAAQASGNAARILAADNAVKAWQGESKAKAGVLQVEGAAYQSRKQAAQEAERDAEQADRDAERAAAEAKRRAEEQAALRARIANELRQMSIQQAADALARTRELNQQELAVFKGTSAQRLALIERQARDEEAARIRVAAATRDKALADARNGEAQLRPGREAAANRAYDQAVLEAGGARTQTTTQAREKEAQAVRDLRGQYSQLADSIRQQAEAGTFDAEARQKAVKEFNALGRAAKVAGLDTDQYITGARKSVWGLVGAAEEATFRMGMLTNGGAIVDPNTGELLYKTEEEVRGIGVAAEDAADSYYDLGAAIDVVGQFSRSELADLIQQSGLAADEAERLQAAWDAIYDSIDTGPQLPDNLQGRGVPDVASLDPDDPATGNLTDAEAQSLRDRMDALNLAEVQAILDELDPSGTGETPLVKLMREYLNDQANAITDGLLASGAMSQRQGIDADGNATTTEAFPTDAEVRGIGVPAEDAAESYFDLENAIQNVLTLPWDELNALLTASGLEPDQIQAITAGWREFHQAGQEIAAMDEARTPAVETLTALMDGFAAGEMGMDGFRAGLAAVRAELQVLADAGDETAKRLLSLVDDTVKGTRDLEDAVADGAAQGLEQRRAQRLISERQYINERERLTVEGAQRTFEREIEGLVEGTPAYRAAQQRLENARTQAAADGVASREQLQQQELQSLNGYINKAGAILGKFTEGDDGNVIGYLVKNAQLGVEAFGQFLAGDFVGMAMTTVEWLMNIGDAFENLSPDMKAWKKDLAEVAKLQREAAGQAKYNGWLENPYYKDLQADANARDQMANSKWYQRAWWGITGGGPKMLDEATAKFKIKAATIFDQLGSELGNTFESSLLEGFDMGDFSKVSEKIERGLNQFAARLVIQGILAQSKVAALSKAYAEARARGESGDSEMADLRAEIKAVTGTAQDALSGLEGYGAGAEDGGTAANAASSPVTGATFIVANSSKIDLFDATVTRIDAMYMRHEVILTRHGEVLTRHIDALERLMRDGIPLIDSSGNYRGAFR</sequence>
<evidence type="ECO:0000256" key="1">
    <source>
        <dbReference type="SAM" id="MobiDB-lite"/>
    </source>
</evidence>
<organism evidence="4 5">
    <name type="scientific">Deinococcus indicus</name>
    <dbReference type="NCBI Taxonomy" id="223556"/>
    <lineage>
        <taxon>Bacteria</taxon>
        <taxon>Thermotogati</taxon>
        <taxon>Deinococcota</taxon>
        <taxon>Deinococci</taxon>
        <taxon>Deinococcales</taxon>
        <taxon>Deinococcaceae</taxon>
        <taxon>Deinococcus</taxon>
    </lineage>
</organism>
<feature type="transmembrane region" description="Helical" evidence="2">
    <location>
        <begin position="377"/>
        <end position="398"/>
    </location>
</feature>
<feature type="region of interest" description="Disordered" evidence="1">
    <location>
        <begin position="1142"/>
        <end position="1169"/>
    </location>
</feature>
<feature type="compositionally biased region" description="Gly residues" evidence="1">
    <location>
        <begin position="165"/>
        <end position="174"/>
    </location>
</feature>